<dbReference type="Gene3D" id="1.10.357.10">
    <property type="entry name" value="Tetracycline Repressor, domain 2"/>
    <property type="match status" value="1"/>
</dbReference>
<evidence type="ECO:0000313" key="4">
    <source>
        <dbReference type="EMBL" id="TCC60928.1"/>
    </source>
</evidence>
<dbReference type="InterPro" id="IPR009057">
    <property type="entry name" value="Homeodomain-like_sf"/>
</dbReference>
<keyword evidence="1" id="KW-0238">DNA-binding</keyword>
<evidence type="ECO:0000256" key="1">
    <source>
        <dbReference type="ARBA" id="ARBA00023125"/>
    </source>
</evidence>
<protein>
    <submittedName>
        <fullName evidence="4">TetR/AcrR family transcriptional regulator</fullName>
    </submittedName>
</protein>
<feature type="region of interest" description="Disordered" evidence="2">
    <location>
        <begin position="26"/>
        <end position="64"/>
    </location>
</feature>
<dbReference type="RefSeq" id="WP_131356648.1">
    <property type="nucleotide sequence ID" value="NZ_SJKB01000005.1"/>
</dbReference>
<dbReference type="Pfam" id="PF00440">
    <property type="entry name" value="TetR_N"/>
    <property type="match status" value="1"/>
</dbReference>
<name>A0A4R0KRU5_9ACTN</name>
<dbReference type="Proteomes" id="UP000291144">
    <property type="component" value="Unassembled WGS sequence"/>
</dbReference>
<keyword evidence="5" id="KW-1185">Reference proteome</keyword>
<dbReference type="InterPro" id="IPR001647">
    <property type="entry name" value="HTH_TetR"/>
</dbReference>
<comment type="caution">
    <text evidence="4">The sequence shown here is derived from an EMBL/GenBank/DDBJ whole genome shotgun (WGS) entry which is preliminary data.</text>
</comment>
<dbReference type="SUPFAM" id="SSF46689">
    <property type="entry name" value="Homeodomain-like"/>
    <property type="match status" value="1"/>
</dbReference>
<organism evidence="4 5">
    <name type="scientific">Kribbella pittospori</name>
    <dbReference type="NCBI Taxonomy" id="722689"/>
    <lineage>
        <taxon>Bacteria</taxon>
        <taxon>Bacillati</taxon>
        <taxon>Actinomycetota</taxon>
        <taxon>Actinomycetes</taxon>
        <taxon>Propionibacteriales</taxon>
        <taxon>Kribbellaceae</taxon>
        <taxon>Kribbella</taxon>
    </lineage>
</organism>
<feature type="non-terminal residue" evidence="4">
    <location>
        <position position="94"/>
    </location>
</feature>
<evidence type="ECO:0000256" key="2">
    <source>
        <dbReference type="SAM" id="MobiDB-lite"/>
    </source>
</evidence>
<feature type="domain" description="HTH tetR-type" evidence="3">
    <location>
        <begin position="63"/>
        <end position="94"/>
    </location>
</feature>
<accession>A0A4R0KRU5</accession>
<reference evidence="4 5" key="1">
    <citation type="submission" date="2019-02" db="EMBL/GenBank/DDBJ databases">
        <title>Kribbella capetownensis sp. nov. and Kribbella speibonae sp. nov., isolated from soil.</title>
        <authorList>
            <person name="Curtis S.M."/>
            <person name="Norton I."/>
            <person name="Everest G.J."/>
            <person name="Meyers P.R."/>
        </authorList>
    </citation>
    <scope>NUCLEOTIDE SEQUENCE [LARGE SCALE GENOMIC DNA]</scope>
    <source>
        <strain evidence="4 5">NRRL B-24813</strain>
    </source>
</reference>
<sequence length="94" mass="10302">MRPSLGVVRPRLIVQVRLNSISGWHGPHAFRKVPSANSARPWPGGCRDRGPAQQPPSGMRPDAGYRSLSLEQVAADAEVTRVTIYRKFGNKLGL</sequence>
<evidence type="ECO:0000259" key="3">
    <source>
        <dbReference type="Pfam" id="PF00440"/>
    </source>
</evidence>
<dbReference type="OrthoDB" id="4371863at2"/>
<proteinExistence type="predicted"/>
<dbReference type="AlphaFoldDB" id="A0A4R0KRU5"/>
<gene>
    <name evidence="4" type="ORF">E0H73_16815</name>
</gene>
<dbReference type="GO" id="GO:0003677">
    <property type="term" value="F:DNA binding"/>
    <property type="evidence" value="ECO:0007669"/>
    <property type="project" value="UniProtKB-KW"/>
</dbReference>
<dbReference type="EMBL" id="SJKB01000005">
    <property type="protein sequence ID" value="TCC60928.1"/>
    <property type="molecule type" value="Genomic_DNA"/>
</dbReference>
<evidence type="ECO:0000313" key="5">
    <source>
        <dbReference type="Proteomes" id="UP000291144"/>
    </source>
</evidence>